<feature type="domain" description="Tyr recombinase" evidence="7">
    <location>
        <begin position="174"/>
        <end position="378"/>
    </location>
</feature>
<dbReference type="InterPro" id="IPR050808">
    <property type="entry name" value="Phage_Integrase"/>
</dbReference>
<dbReference type="Pfam" id="PF00589">
    <property type="entry name" value="Phage_integrase"/>
    <property type="match status" value="1"/>
</dbReference>
<evidence type="ECO:0000259" key="7">
    <source>
        <dbReference type="PROSITE" id="PS51898"/>
    </source>
</evidence>
<dbReference type="InterPro" id="IPR004107">
    <property type="entry name" value="Integrase_SAM-like_N"/>
</dbReference>
<dbReference type="GO" id="GO:0003677">
    <property type="term" value="F:DNA binding"/>
    <property type="evidence" value="ECO:0007669"/>
    <property type="project" value="UniProtKB-UniRule"/>
</dbReference>
<evidence type="ECO:0000259" key="8">
    <source>
        <dbReference type="PROSITE" id="PS51900"/>
    </source>
</evidence>
<dbReference type="InterPro" id="IPR010998">
    <property type="entry name" value="Integrase_recombinase_N"/>
</dbReference>
<accession>A0AAW6E8S2</accession>
<keyword evidence="3" id="KW-0229">DNA integration</keyword>
<dbReference type="Pfam" id="PF14659">
    <property type="entry name" value="Phage_int_SAM_3"/>
    <property type="match status" value="1"/>
</dbReference>
<dbReference type="Gene3D" id="1.10.443.10">
    <property type="entry name" value="Intergrase catalytic core"/>
    <property type="match status" value="1"/>
</dbReference>
<dbReference type="InterPro" id="IPR002104">
    <property type="entry name" value="Integrase_catalytic"/>
</dbReference>
<dbReference type="GO" id="GO:0006310">
    <property type="term" value="P:DNA recombination"/>
    <property type="evidence" value="ECO:0007669"/>
    <property type="project" value="UniProtKB-KW"/>
</dbReference>
<gene>
    <name evidence="9" type="ORF">PNU62_03560</name>
</gene>
<evidence type="ECO:0000256" key="6">
    <source>
        <dbReference type="PROSITE-ProRule" id="PRU01248"/>
    </source>
</evidence>
<keyword evidence="5" id="KW-0233">DNA recombination</keyword>
<dbReference type="Proteomes" id="UP001211015">
    <property type="component" value="Unassembled WGS sequence"/>
</dbReference>
<comment type="similarity">
    <text evidence="2">Belongs to the 'phage' integrase family.</text>
</comment>
<dbReference type="Gene3D" id="1.10.150.130">
    <property type="match status" value="1"/>
</dbReference>
<comment type="function">
    <text evidence="1">Site-specific tyrosine recombinase, which acts by catalyzing the cutting and rejoining of the recombining DNA molecules.</text>
</comment>
<evidence type="ECO:0000256" key="2">
    <source>
        <dbReference type="ARBA" id="ARBA00008857"/>
    </source>
</evidence>
<dbReference type="CDD" id="cd01189">
    <property type="entry name" value="INT_ICEBs1_C_like"/>
    <property type="match status" value="1"/>
</dbReference>
<dbReference type="GO" id="GO:0015074">
    <property type="term" value="P:DNA integration"/>
    <property type="evidence" value="ECO:0007669"/>
    <property type="project" value="UniProtKB-KW"/>
</dbReference>
<dbReference type="InterPro" id="IPR044068">
    <property type="entry name" value="CB"/>
</dbReference>
<feature type="domain" description="Core-binding (CB)" evidence="8">
    <location>
        <begin position="68"/>
        <end position="152"/>
    </location>
</feature>
<evidence type="ECO:0000256" key="3">
    <source>
        <dbReference type="ARBA" id="ARBA00022908"/>
    </source>
</evidence>
<evidence type="ECO:0000256" key="1">
    <source>
        <dbReference type="ARBA" id="ARBA00003283"/>
    </source>
</evidence>
<organism evidence="9 10">
    <name type="scientific">Ruminococcus bicirculans</name>
    <name type="common">ex Wegman et al. 2014</name>
    <dbReference type="NCBI Taxonomy" id="1160721"/>
    <lineage>
        <taxon>Bacteria</taxon>
        <taxon>Bacillati</taxon>
        <taxon>Bacillota</taxon>
        <taxon>Clostridia</taxon>
        <taxon>Eubacteriales</taxon>
        <taxon>Oscillospiraceae</taxon>
        <taxon>Ruminococcus</taxon>
    </lineage>
</organism>
<evidence type="ECO:0000256" key="4">
    <source>
        <dbReference type="ARBA" id="ARBA00023125"/>
    </source>
</evidence>
<dbReference type="RefSeq" id="WP_195387681.1">
    <property type="nucleotide sequence ID" value="NZ_JADNGL010000001.1"/>
</dbReference>
<dbReference type="EMBL" id="JAQMLV010000003">
    <property type="protein sequence ID" value="MDB8744089.1"/>
    <property type="molecule type" value="Genomic_DNA"/>
</dbReference>
<comment type="caution">
    <text evidence="9">The sequence shown here is derived from an EMBL/GenBank/DDBJ whole genome shotgun (WGS) entry which is preliminary data.</text>
</comment>
<dbReference type="AlphaFoldDB" id="A0AAW6E8S2"/>
<evidence type="ECO:0000313" key="10">
    <source>
        <dbReference type="Proteomes" id="UP001211015"/>
    </source>
</evidence>
<dbReference type="InterPro" id="IPR011010">
    <property type="entry name" value="DNA_brk_join_enz"/>
</dbReference>
<name>A0AAW6E8S2_9FIRM</name>
<sequence>MANITNRNGKFLIRVFTGRDISGKQIVKSTTYVPPEGTSPKKAEKLAQEYAFEFERHCKGYTQLNENMRFSELTEWYFKNYAPEELKPTTVLNYESQYRNHIAPILGNKKLKDITTPMLTEFLKVLGKEHHLNPISVRKVYIVVQSIYRRALQQGFARDNPCQNVIIPKKRDSGKRYSLSEEETKRFLHLIRDRPWDEDVKRILIVLLFTGMRIGECLDLAWEDIDFEKKTIFIHHTLSCVDGECYLDSPKTKSSIRLIAMNSTVEKCLRDQQAYIEQLKMALGNKYAHPEMVFPSGLGNYRDCSSVYHSLKRMTKGTEFEDMTLHKLRHCNATLLLNSGVDLKVISEHLGHCDIGVTANIYADVLQKQKIRLADTIDDKLSDELS</sequence>
<dbReference type="PANTHER" id="PTHR30629">
    <property type="entry name" value="PROPHAGE INTEGRASE"/>
    <property type="match status" value="1"/>
</dbReference>
<keyword evidence="4 6" id="KW-0238">DNA-binding</keyword>
<evidence type="ECO:0000313" key="9">
    <source>
        <dbReference type="EMBL" id="MDB8744089.1"/>
    </source>
</evidence>
<dbReference type="PROSITE" id="PS51900">
    <property type="entry name" value="CB"/>
    <property type="match status" value="1"/>
</dbReference>
<dbReference type="SUPFAM" id="SSF56349">
    <property type="entry name" value="DNA breaking-rejoining enzymes"/>
    <property type="match status" value="1"/>
</dbReference>
<dbReference type="PANTHER" id="PTHR30629:SF2">
    <property type="entry name" value="PROPHAGE INTEGRASE INTS-RELATED"/>
    <property type="match status" value="1"/>
</dbReference>
<evidence type="ECO:0000256" key="5">
    <source>
        <dbReference type="ARBA" id="ARBA00023172"/>
    </source>
</evidence>
<dbReference type="InterPro" id="IPR013762">
    <property type="entry name" value="Integrase-like_cat_sf"/>
</dbReference>
<dbReference type="PROSITE" id="PS51898">
    <property type="entry name" value="TYR_RECOMBINASE"/>
    <property type="match status" value="1"/>
</dbReference>
<protein>
    <submittedName>
        <fullName evidence="9">Site-specific integrase</fullName>
    </submittedName>
</protein>
<proteinExistence type="inferred from homology"/>
<reference evidence="9" key="1">
    <citation type="submission" date="2023-01" db="EMBL/GenBank/DDBJ databases">
        <title>Human gut microbiome strain richness.</title>
        <authorList>
            <person name="Chen-Liaw A."/>
        </authorList>
    </citation>
    <scope>NUCLEOTIDE SEQUENCE</scope>
    <source>
        <strain evidence="9">1001275st1_F4_1001275B_160808</strain>
    </source>
</reference>